<dbReference type="RefSeq" id="WP_222822753.1">
    <property type="nucleotide sequence ID" value="NZ_CP082237.1"/>
</dbReference>
<proteinExistence type="predicted"/>
<organism evidence="1 2">
    <name type="scientific">Caldalkalibacillus thermarum (strain TA2.A1)</name>
    <dbReference type="NCBI Taxonomy" id="986075"/>
    <lineage>
        <taxon>Bacteria</taxon>
        <taxon>Bacillati</taxon>
        <taxon>Bacillota</taxon>
        <taxon>Bacilli</taxon>
        <taxon>Bacillales</taxon>
        <taxon>Bacillaceae</taxon>
        <taxon>Caldalkalibacillus</taxon>
    </lineage>
</organism>
<evidence type="ECO:0000313" key="1">
    <source>
        <dbReference type="EMBL" id="QZT33679.1"/>
    </source>
</evidence>
<gene>
    <name evidence="1" type="ORF">HUR95_15865</name>
</gene>
<dbReference type="AlphaFoldDB" id="A0A8X8I8S2"/>
<dbReference type="Proteomes" id="UP000825179">
    <property type="component" value="Chromosome"/>
</dbReference>
<accession>A0A8X8I8S2</accession>
<evidence type="ECO:0000313" key="2">
    <source>
        <dbReference type="Proteomes" id="UP000825179"/>
    </source>
</evidence>
<dbReference type="EMBL" id="CP082237">
    <property type="protein sequence ID" value="QZT33679.1"/>
    <property type="molecule type" value="Genomic_DNA"/>
</dbReference>
<dbReference type="KEGG" id="cthu:HUR95_15865"/>
<protein>
    <submittedName>
        <fullName evidence="1">Uncharacterized protein</fullName>
    </submittedName>
</protein>
<name>A0A8X8I8S2_CALTT</name>
<sequence>MMNFTLIELCEGQTKMGRPYVKIIARNSAGKEFSVLACTPEKIAEALSIPVDRTFGMTWKEQNGFRFLDSVKSGDQS</sequence>
<keyword evidence="2" id="KW-1185">Reference proteome</keyword>
<reference evidence="1 2" key="1">
    <citation type="journal article" date="2020" name="Extremophiles">
        <title>Genomic analysis of Caldalkalibacillus thermarum TA2.A1 reveals aerobic alkaliphilic metabolism and evolutionary hallmarks linking alkaliphilic bacteria and plant life.</title>
        <authorList>
            <person name="de Jong S.I."/>
            <person name="van den Broek M.A."/>
            <person name="Merkel A.Y."/>
            <person name="de la Torre Cortes P."/>
            <person name="Kalamorz F."/>
            <person name="Cook G.M."/>
            <person name="van Loosdrecht M.C.M."/>
            <person name="McMillan D.G.G."/>
        </authorList>
    </citation>
    <scope>NUCLEOTIDE SEQUENCE [LARGE SCALE GENOMIC DNA]</scope>
    <source>
        <strain evidence="1 2">TA2.A1</strain>
    </source>
</reference>